<feature type="chain" id="PRO_5020913131" evidence="12">
    <location>
        <begin position="21"/>
        <end position="1035"/>
    </location>
</feature>
<dbReference type="InterPro" id="IPR012910">
    <property type="entry name" value="Plug_dom"/>
</dbReference>
<keyword evidence="7 10" id="KW-0472">Membrane</keyword>
<comment type="similarity">
    <text evidence="10 11">Belongs to the TonB-dependent receptor family.</text>
</comment>
<dbReference type="GO" id="GO:0009279">
    <property type="term" value="C:cell outer membrane"/>
    <property type="evidence" value="ECO:0007669"/>
    <property type="project" value="UniProtKB-SubCell"/>
</dbReference>
<evidence type="ECO:0000256" key="5">
    <source>
        <dbReference type="ARBA" id="ARBA00022729"/>
    </source>
</evidence>
<dbReference type="InterPro" id="IPR037066">
    <property type="entry name" value="Plug_dom_sf"/>
</dbReference>
<evidence type="ECO:0000313" key="15">
    <source>
        <dbReference type="EMBL" id="TDG37541.1"/>
    </source>
</evidence>
<dbReference type="OrthoDB" id="9768177at2"/>
<dbReference type="PANTHER" id="PTHR30069:SF29">
    <property type="entry name" value="HEMOGLOBIN AND HEMOGLOBIN-HAPTOGLOBIN-BINDING PROTEIN 1-RELATED"/>
    <property type="match status" value="1"/>
</dbReference>
<keyword evidence="6 11" id="KW-0798">TonB box</keyword>
<keyword evidence="4 10" id="KW-0812">Transmembrane</keyword>
<keyword evidence="9 10" id="KW-0998">Cell outer membrane</keyword>
<dbReference type="Pfam" id="PF00593">
    <property type="entry name" value="TonB_dep_Rec_b-barrel"/>
    <property type="match status" value="1"/>
</dbReference>
<evidence type="ECO:0000256" key="6">
    <source>
        <dbReference type="ARBA" id="ARBA00023077"/>
    </source>
</evidence>
<dbReference type="RefSeq" id="WP_133260630.1">
    <property type="nucleotide sequence ID" value="NZ_SJCY01000001.1"/>
</dbReference>
<evidence type="ECO:0000256" key="1">
    <source>
        <dbReference type="ARBA" id="ARBA00004571"/>
    </source>
</evidence>
<dbReference type="Pfam" id="PF07715">
    <property type="entry name" value="Plug"/>
    <property type="match status" value="1"/>
</dbReference>
<feature type="signal peptide" evidence="12">
    <location>
        <begin position="1"/>
        <end position="20"/>
    </location>
</feature>
<accession>A0A4R5MP26</accession>
<feature type="domain" description="TonB-dependent receptor plug" evidence="14">
    <location>
        <begin position="114"/>
        <end position="231"/>
    </location>
</feature>
<feature type="domain" description="TonB-dependent receptor-like beta-barrel" evidence="13">
    <location>
        <begin position="399"/>
        <end position="808"/>
    </location>
</feature>
<keyword evidence="8 15" id="KW-0675">Receptor</keyword>
<dbReference type="AlphaFoldDB" id="A0A4R5MP26"/>
<evidence type="ECO:0000256" key="10">
    <source>
        <dbReference type="PROSITE-ProRule" id="PRU01360"/>
    </source>
</evidence>
<dbReference type="InterPro" id="IPR008969">
    <property type="entry name" value="CarboxyPept-like_regulatory"/>
</dbReference>
<evidence type="ECO:0000259" key="13">
    <source>
        <dbReference type="Pfam" id="PF00593"/>
    </source>
</evidence>
<dbReference type="Gene3D" id="2.170.130.10">
    <property type="entry name" value="TonB-dependent receptor, plug domain"/>
    <property type="match status" value="1"/>
</dbReference>
<evidence type="ECO:0000256" key="4">
    <source>
        <dbReference type="ARBA" id="ARBA00022692"/>
    </source>
</evidence>
<organism evidence="15 16">
    <name type="scientific">Pedobacter changchengzhani</name>
    <dbReference type="NCBI Taxonomy" id="2529274"/>
    <lineage>
        <taxon>Bacteria</taxon>
        <taxon>Pseudomonadati</taxon>
        <taxon>Bacteroidota</taxon>
        <taxon>Sphingobacteriia</taxon>
        <taxon>Sphingobacteriales</taxon>
        <taxon>Sphingobacteriaceae</taxon>
        <taxon>Pedobacter</taxon>
    </lineage>
</organism>
<dbReference type="SUPFAM" id="SSF56935">
    <property type="entry name" value="Porins"/>
    <property type="match status" value="1"/>
</dbReference>
<keyword evidence="2 10" id="KW-0813">Transport</keyword>
<evidence type="ECO:0000313" key="16">
    <source>
        <dbReference type="Proteomes" id="UP000295668"/>
    </source>
</evidence>
<sequence>MKKLLQSLFILLFVAGAAMAQDRTITGKVTSNDGLPIPGVSIKPVGSTGGTSSGADGRYTLKISSQAKTIQFSSIGYLTQTLTAPSSGNLNVMLIGDAKSLTDVVVVGYGSVQRKDVTGSVGSVSGAELANLPVPSFDQALAGRVTGVQVTVSNGILGSPPRIRIRGTNSISNGSDPLYVVDGLPIVTGNQSGVTATNPLGDINPNDIQSVDVLKDGAATAIYGSRASGGVIIITTKKGVAGKPKVNYNSWFSSSNAAKRFNLLSSSEFVTIANEKLTNSSAAIGAVDDGTNTNWQDVVFRKDAFQHNQALSYSGATEQSNYYFSLNYADYDGILKANNQTKYQFFSKLEQKTLNNHLTFGASANITYTRNFGLNVNTNGLSGNVGNVIRALPNSTPFNPDGSYNFSADLSRLGKGPNIRDIDDGYTNVQFILDNNIFRNQTLNLIGGAFININILSGLDVKSQLSTNANYGEDYQYYSPLHGDGRGNGGYSFQQYLPTFRYVWTNTASYNKTFGEHKIGLIGGLEFQKSKYRSFYAEGTKISSTFFGGENIISSSFPQATFGLGGGVSENAYKSYFARATYGYMDKYLLSATFRSDKISSLPIGNQTANLPGASIAWRLSKEAFFANASGLKFINDLKIRGGYAKVGNTDIGNYPFAGTFGASTYGSQSGLIYNQAGNSSLKFETSKKYNVGIDLAMFDSRVTFTADYFKNNIDNLILFAPTAPSLGVPGNGINQNVGKMTNKGFEFSVNTVNIKNKNFTWTSDVNLTLVKNKITQLANNNADVLQALGYNINRVGESIGSLYGFQFAGVNPANGNPLYERGNGQIIQGNIASQSYFAYDPANPLPTVAVSPLGASDKRLLGGVNPTYYGGLNNTVSYKDFDFSIYLVFSGGNKILNLTRQESLLNQKFLNNGTEILQRWTPTNTVTDVPKVYYGREGFINLTANAVSRFVEDGKFIRGQNMTLGYTLKDNLVSKVNLSRVRVYAQVQNAFVITNYSGLDPELNQSVTTNSQAGLDFNTNPKSRTFVVGINVGF</sequence>
<dbReference type="SUPFAM" id="SSF49464">
    <property type="entry name" value="Carboxypeptidase regulatory domain-like"/>
    <property type="match status" value="1"/>
</dbReference>
<dbReference type="InterPro" id="IPR000531">
    <property type="entry name" value="Beta-barrel_TonB"/>
</dbReference>
<dbReference type="NCBIfam" id="TIGR04056">
    <property type="entry name" value="OMP_RagA_SusC"/>
    <property type="match status" value="1"/>
</dbReference>
<dbReference type="PROSITE" id="PS52016">
    <property type="entry name" value="TONB_DEPENDENT_REC_3"/>
    <property type="match status" value="1"/>
</dbReference>
<dbReference type="Gene3D" id="2.60.40.1120">
    <property type="entry name" value="Carboxypeptidase-like, regulatory domain"/>
    <property type="match status" value="1"/>
</dbReference>
<dbReference type="InterPro" id="IPR036942">
    <property type="entry name" value="Beta-barrel_TonB_sf"/>
</dbReference>
<dbReference type="InterPro" id="IPR023996">
    <property type="entry name" value="TonB-dep_OMP_SusC/RagA"/>
</dbReference>
<protein>
    <submittedName>
        <fullName evidence="15">TonB-dependent receptor</fullName>
    </submittedName>
</protein>
<dbReference type="Pfam" id="PF13715">
    <property type="entry name" value="CarbopepD_reg_2"/>
    <property type="match status" value="1"/>
</dbReference>
<dbReference type="InterPro" id="IPR039426">
    <property type="entry name" value="TonB-dep_rcpt-like"/>
</dbReference>
<keyword evidence="3 10" id="KW-1134">Transmembrane beta strand</keyword>
<dbReference type="Proteomes" id="UP000295668">
    <property type="component" value="Unassembled WGS sequence"/>
</dbReference>
<evidence type="ECO:0000256" key="11">
    <source>
        <dbReference type="RuleBase" id="RU003357"/>
    </source>
</evidence>
<dbReference type="EMBL" id="SJCY01000001">
    <property type="protein sequence ID" value="TDG37541.1"/>
    <property type="molecule type" value="Genomic_DNA"/>
</dbReference>
<gene>
    <name evidence="15" type="ORF">EZJ43_00130</name>
</gene>
<comment type="subcellular location">
    <subcellularLocation>
        <location evidence="1 10">Cell outer membrane</location>
        <topology evidence="1 10">Multi-pass membrane protein</topology>
    </subcellularLocation>
</comment>
<dbReference type="GO" id="GO:0015344">
    <property type="term" value="F:siderophore uptake transmembrane transporter activity"/>
    <property type="evidence" value="ECO:0007669"/>
    <property type="project" value="TreeGrafter"/>
</dbReference>
<dbReference type="NCBIfam" id="TIGR04057">
    <property type="entry name" value="SusC_RagA_signa"/>
    <property type="match status" value="1"/>
</dbReference>
<keyword evidence="5 12" id="KW-0732">Signal</keyword>
<comment type="caution">
    <text evidence="15">The sequence shown here is derived from an EMBL/GenBank/DDBJ whole genome shotgun (WGS) entry which is preliminary data.</text>
</comment>
<evidence type="ECO:0000256" key="2">
    <source>
        <dbReference type="ARBA" id="ARBA00022448"/>
    </source>
</evidence>
<dbReference type="PANTHER" id="PTHR30069">
    <property type="entry name" value="TONB-DEPENDENT OUTER MEMBRANE RECEPTOR"/>
    <property type="match status" value="1"/>
</dbReference>
<dbReference type="InterPro" id="IPR023997">
    <property type="entry name" value="TonB-dep_OMP_SusC/RagA_CS"/>
</dbReference>
<proteinExistence type="inferred from homology"/>
<evidence type="ECO:0000259" key="14">
    <source>
        <dbReference type="Pfam" id="PF07715"/>
    </source>
</evidence>
<dbReference type="Gene3D" id="2.40.170.20">
    <property type="entry name" value="TonB-dependent receptor, beta-barrel domain"/>
    <property type="match status" value="1"/>
</dbReference>
<evidence type="ECO:0000256" key="7">
    <source>
        <dbReference type="ARBA" id="ARBA00023136"/>
    </source>
</evidence>
<evidence type="ECO:0000256" key="12">
    <source>
        <dbReference type="SAM" id="SignalP"/>
    </source>
</evidence>
<reference evidence="15 16" key="1">
    <citation type="submission" date="2019-02" db="EMBL/GenBank/DDBJ databases">
        <title>Pedobacter sp. nov., a novel speices isolated from soil of pinguins habitat in Antarcitica.</title>
        <authorList>
            <person name="He R.-H."/>
        </authorList>
    </citation>
    <scope>NUCLEOTIDE SEQUENCE [LARGE SCALE GENOMIC DNA]</scope>
    <source>
        <strain evidence="15 16">E01020</strain>
    </source>
</reference>
<evidence type="ECO:0000256" key="3">
    <source>
        <dbReference type="ARBA" id="ARBA00022452"/>
    </source>
</evidence>
<evidence type="ECO:0000256" key="9">
    <source>
        <dbReference type="ARBA" id="ARBA00023237"/>
    </source>
</evidence>
<keyword evidence="16" id="KW-1185">Reference proteome</keyword>
<name>A0A4R5MP26_9SPHI</name>
<dbReference type="GO" id="GO:0044718">
    <property type="term" value="P:siderophore transmembrane transport"/>
    <property type="evidence" value="ECO:0007669"/>
    <property type="project" value="TreeGrafter"/>
</dbReference>
<evidence type="ECO:0000256" key="8">
    <source>
        <dbReference type="ARBA" id="ARBA00023170"/>
    </source>
</evidence>